<reference evidence="4" key="1">
    <citation type="submission" date="2021-01" db="EMBL/GenBank/DDBJ databases">
        <title>Genome public.</title>
        <authorList>
            <person name="Liu C."/>
            <person name="Sun Q."/>
        </authorList>
    </citation>
    <scope>NUCLEOTIDE SEQUENCE [LARGE SCALE GENOMIC DNA]</scope>
    <source>
        <strain evidence="4">YIM B02567</strain>
    </source>
</reference>
<feature type="transmembrane region" description="Helical" evidence="1">
    <location>
        <begin position="191"/>
        <end position="211"/>
    </location>
</feature>
<feature type="transmembrane region" description="Helical" evidence="1">
    <location>
        <begin position="55"/>
        <end position="77"/>
    </location>
</feature>
<comment type="caution">
    <text evidence="3">The sequence shown here is derived from an EMBL/GenBank/DDBJ whole genome shotgun (WGS) entry which is preliminary data.</text>
</comment>
<dbReference type="InterPro" id="IPR003675">
    <property type="entry name" value="Rce1/LyrA-like_dom"/>
</dbReference>
<keyword evidence="3" id="KW-0645">Protease</keyword>
<evidence type="ECO:0000313" key="3">
    <source>
        <dbReference type="EMBL" id="MBK1896747.1"/>
    </source>
</evidence>
<dbReference type="RefSeq" id="WP_200246462.1">
    <property type="nucleotide sequence ID" value="NZ_JAENHK010000010.1"/>
</dbReference>
<keyword evidence="3" id="KW-0482">Metalloprotease</keyword>
<feature type="transmembrane region" description="Helical" evidence="1">
    <location>
        <begin position="217"/>
        <end position="235"/>
    </location>
</feature>
<feature type="transmembrane region" description="Helical" evidence="1">
    <location>
        <begin position="97"/>
        <end position="119"/>
    </location>
</feature>
<organism evidence="3 4">
    <name type="scientific">Chryseobacterium paridis</name>
    <dbReference type="NCBI Taxonomy" id="2800328"/>
    <lineage>
        <taxon>Bacteria</taxon>
        <taxon>Pseudomonadati</taxon>
        <taxon>Bacteroidota</taxon>
        <taxon>Flavobacteriia</taxon>
        <taxon>Flavobacteriales</taxon>
        <taxon>Weeksellaceae</taxon>
        <taxon>Chryseobacterium group</taxon>
        <taxon>Chryseobacterium</taxon>
    </lineage>
</organism>
<evidence type="ECO:0000256" key="1">
    <source>
        <dbReference type="SAM" id="Phobius"/>
    </source>
</evidence>
<gene>
    <name evidence="3" type="ORF">JHL15_13350</name>
</gene>
<keyword evidence="1" id="KW-1133">Transmembrane helix</keyword>
<dbReference type="EMBL" id="JAENHK010000010">
    <property type="protein sequence ID" value="MBK1896747.1"/>
    <property type="molecule type" value="Genomic_DNA"/>
</dbReference>
<name>A0ABS1FWD6_9FLAO</name>
<evidence type="ECO:0000313" key="4">
    <source>
        <dbReference type="Proteomes" id="UP000628669"/>
    </source>
</evidence>
<sequence length="264" mass="30590">MERKESAKMLLLFSVLIICLFTQLISVVGLLIILAFVAMVYGYSMLEKNQKYSRFLYHAMALGIFVFSIVVFQHLLPGFNNVLIFDKIQVSKDAVPFTMYFNIDKTLTGLILLLFVVPWEMNFKSALKKNWYLIIIAVLLLMGLTLLFNFVKIDIKFHSYFFIWALNNLLFVVMAEEVLFRGFFQRHLSLLNIKNSGIIAVFIAALAFGALHWQGGIWYVLYAAIAGMMYGLIYYRAKNIILNIVSHFILNLIHILFFTYPFLK</sequence>
<accession>A0ABS1FWD6</accession>
<keyword evidence="1" id="KW-0472">Membrane</keyword>
<feature type="transmembrane region" description="Helical" evidence="1">
    <location>
        <begin position="240"/>
        <end position="263"/>
    </location>
</feature>
<dbReference type="Pfam" id="PF02517">
    <property type="entry name" value="Rce1-like"/>
    <property type="match status" value="1"/>
</dbReference>
<dbReference type="Proteomes" id="UP000628669">
    <property type="component" value="Unassembled WGS sequence"/>
</dbReference>
<feature type="domain" description="CAAX prenyl protease 2/Lysostaphin resistance protein A-like" evidence="2">
    <location>
        <begin position="161"/>
        <end position="253"/>
    </location>
</feature>
<evidence type="ECO:0000259" key="2">
    <source>
        <dbReference type="Pfam" id="PF02517"/>
    </source>
</evidence>
<dbReference type="GO" id="GO:0008237">
    <property type="term" value="F:metallopeptidase activity"/>
    <property type="evidence" value="ECO:0007669"/>
    <property type="project" value="UniProtKB-KW"/>
</dbReference>
<feature type="transmembrane region" description="Helical" evidence="1">
    <location>
        <begin position="12"/>
        <end position="43"/>
    </location>
</feature>
<keyword evidence="1" id="KW-0812">Transmembrane</keyword>
<feature type="transmembrane region" description="Helical" evidence="1">
    <location>
        <begin position="131"/>
        <end position="151"/>
    </location>
</feature>
<feature type="transmembrane region" description="Helical" evidence="1">
    <location>
        <begin position="157"/>
        <end position="179"/>
    </location>
</feature>
<keyword evidence="3" id="KW-0378">Hydrolase</keyword>
<keyword evidence="4" id="KW-1185">Reference proteome</keyword>
<proteinExistence type="predicted"/>
<protein>
    <submittedName>
        <fullName evidence="3">CPBP family intramembrane metalloprotease</fullName>
    </submittedName>
</protein>